<dbReference type="Proteomes" id="UP000322873">
    <property type="component" value="Unassembled WGS sequence"/>
</dbReference>
<dbReference type="SMART" id="SM00355">
    <property type="entry name" value="ZnF_C2H2"/>
    <property type="match status" value="3"/>
</dbReference>
<dbReference type="PANTHER" id="PTHR24388:SF54">
    <property type="entry name" value="PROTEIN ESCARGOT"/>
    <property type="match status" value="1"/>
</dbReference>
<reference evidence="10 11" key="1">
    <citation type="submission" date="2019-06" db="EMBL/GenBank/DDBJ databases">
        <title>Genome Sequence of the Brown Rot Fungal Pathogen Monilinia fructicola.</title>
        <authorList>
            <person name="De Miccolis Angelini R.M."/>
            <person name="Landi L."/>
            <person name="Abate D."/>
            <person name="Pollastro S."/>
            <person name="Romanazzi G."/>
            <person name="Faretra F."/>
        </authorList>
    </citation>
    <scope>NUCLEOTIDE SEQUENCE [LARGE SCALE GENOMIC DNA]</scope>
    <source>
        <strain evidence="10 11">Mfrc123</strain>
    </source>
</reference>
<name>A0A5M9JD74_MONFR</name>
<evidence type="ECO:0000256" key="5">
    <source>
        <dbReference type="ARBA" id="ARBA00022833"/>
    </source>
</evidence>
<dbReference type="InterPro" id="IPR013087">
    <property type="entry name" value="Znf_C2H2_type"/>
</dbReference>
<dbReference type="GO" id="GO:0005634">
    <property type="term" value="C:nucleus"/>
    <property type="evidence" value="ECO:0007669"/>
    <property type="project" value="UniProtKB-SubCell"/>
</dbReference>
<feature type="compositionally biased region" description="Polar residues" evidence="8">
    <location>
        <begin position="186"/>
        <end position="198"/>
    </location>
</feature>
<dbReference type="PROSITE" id="PS00028">
    <property type="entry name" value="ZINC_FINGER_C2H2_1"/>
    <property type="match status" value="2"/>
</dbReference>
<keyword evidence="5" id="KW-0862">Zinc</keyword>
<dbReference type="PROSITE" id="PS50157">
    <property type="entry name" value="ZINC_FINGER_C2H2_2"/>
    <property type="match status" value="2"/>
</dbReference>
<keyword evidence="2" id="KW-0479">Metal-binding</keyword>
<keyword evidence="11" id="KW-1185">Reference proteome</keyword>
<feature type="domain" description="C2H2-type" evidence="9">
    <location>
        <begin position="332"/>
        <end position="357"/>
    </location>
</feature>
<evidence type="ECO:0000259" key="9">
    <source>
        <dbReference type="PROSITE" id="PS50157"/>
    </source>
</evidence>
<evidence type="ECO:0000256" key="4">
    <source>
        <dbReference type="ARBA" id="ARBA00022771"/>
    </source>
</evidence>
<organism evidence="10 11">
    <name type="scientific">Monilinia fructicola</name>
    <name type="common">Brown rot fungus</name>
    <name type="synonym">Ciboria fructicola</name>
    <dbReference type="NCBI Taxonomy" id="38448"/>
    <lineage>
        <taxon>Eukaryota</taxon>
        <taxon>Fungi</taxon>
        <taxon>Dikarya</taxon>
        <taxon>Ascomycota</taxon>
        <taxon>Pezizomycotina</taxon>
        <taxon>Leotiomycetes</taxon>
        <taxon>Helotiales</taxon>
        <taxon>Sclerotiniaceae</taxon>
        <taxon>Monilinia</taxon>
    </lineage>
</organism>
<keyword evidence="6" id="KW-0539">Nucleus</keyword>
<proteinExistence type="predicted"/>
<evidence type="ECO:0000256" key="1">
    <source>
        <dbReference type="ARBA" id="ARBA00004123"/>
    </source>
</evidence>
<feature type="domain" description="C2H2-type" evidence="9">
    <location>
        <begin position="269"/>
        <end position="296"/>
    </location>
</feature>
<evidence type="ECO:0000256" key="8">
    <source>
        <dbReference type="SAM" id="MobiDB-lite"/>
    </source>
</evidence>
<accession>A0A5M9JD74</accession>
<dbReference type="AlphaFoldDB" id="A0A5M9JD74"/>
<dbReference type="GO" id="GO:0000978">
    <property type="term" value="F:RNA polymerase II cis-regulatory region sequence-specific DNA binding"/>
    <property type="evidence" value="ECO:0007669"/>
    <property type="project" value="TreeGrafter"/>
</dbReference>
<evidence type="ECO:0000256" key="7">
    <source>
        <dbReference type="PROSITE-ProRule" id="PRU00042"/>
    </source>
</evidence>
<dbReference type="GO" id="GO:0000981">
    <property type="term" value="F:DNA-binding transcription factor activity, RNA polymerase II-specific"/>
    <property type="evidence" value="ECO:0007669"/>
    <property type="project" value="TreeGrafter"/>
</dbReference>
<dbReference type="GO" id="GO:0008270">
    <property type="term" value="F:zinc ion binding"/>
    <property type="evidence" value="ECO:0007669"/>
    <property type="project" value="UniProtKB-KW"/>
</dbReference>
<keyword evidence="4 7" id="KW-0863">Zinc-finger</keyword>
<protein>
    <recommendedName>
        <fullName evidence="9">C2H2-type domain-containing protein</fullName>
    </recommendedName>
</protein>
<dbReference type="VEuPathDB" id="FungiDB:MFRU_006g03260"/>
<dbReference type="Pfam" id="PF00096">
    <property type="entry name" value="zf-C2H2"/>
    <property type="match status" value="1"/>
</dbReference>
<comment type="caution">
    <text evidence="10">The sequence shown here is derived from an EMBL/GenBank/DDBJ whole genome shotgun (WGS) entry which is preliminary data.</text>
</comment>
<evidence type="ECO:0000313" key="11">
    <source>
        <dbReference type="Proteomes" id="UP000322873"/>
    </source>
</evidence>
<dbReference type="PANTHER" id="PTHR24388">
    <property type="entry name" value="ZINC FINGER PROTEIN"/>
    <property type="match status" value="1"/>
</dbReference>
<dbReference type="InterPro" id="IPR050527">
    <property type="entry name" value="Snail/Krueppel_Znf"/>
</dbReference>
<dbReference type="Gene3D" id="3.30.160.60">
    <property type="entry name" value="Classic Zinc Finger"/>
    <property type="match status" value="2"/>
</dbReference>
<sequence length="407" mass="44918">MTNPSGGNPPFWSPDTDEIQYAYNQLAWEISIDTNATETHVDQCWLEKAPLESNFSQSNSDISGNDLRCHFNTNDSDELIYSGAFTADPLDSLSLPTWDSLDNTLSLPDWDSLDDISTILHQDNPSGSIISLSLPNDSIDQVFQTSSPSSLNIGAPWDYFQAAYTHSGAQSYDASSLVSNTILPTTDNSDWDTTNPQLHMSLPPTGAYLPSMSPAMQSSTASTANSISSPTQSPITNISNSTSRSISNSTTPSSDQLTSKTPPSAQNQYTCKICFKLFSKRFEFNKHIPLHTLPQACPLCPHRTARKRDMTRHIAAKHKDVRSSGSKPIDKPICRVEGCGRVFARKDHLLRHLRRKHVEFSHPCFLASCTLDLRVFATQVSPCFMLLSSHVGHPFTSVPLTNQHVKV</sequence>
<keyword evidence="3" id="KW-0677">Repeat</keyword>
<evidence type="ECO:0000256" key="3">
    <source>
        <dbReference type="ARBA" id="ARBA00022737"/>
    </source>
</evidence>
<gene>
    <name evidence="10" type="ORF">EYC84_009612</name>
</gene>
<comment type="subcellular location">
    <subcellularLocation>
        <location evidence="1">Nucleus</location>
    </subcellularLocation>
</comment>
<evidence type="ECO:0000313" key="10">
    <source>
        <dbReference type="EMBL" id="KAA8565782.1"/>
    </source>
</evidence>
<evidence type="ECO:0000256" key="2">
    <source>
        <dbReference type="ARBA" id="ARBA00022723"/>
    </source>
</evidence>
<feature type="compositionally biased region" description="Polar residues" evidence="8">
    <location>
        <begin position="255"/>
        <end position="264"/>
    </location>
</feature>
<evidence type="ECO:0000256" key="6">
    <source>
        <dbReference type="ARBA" id="ARBA00023242"/>
    </source>
</evidence>
<feature type="compositionally biased region" description="Low complexity" evidence="8">
    <location>
        <begin position="218"/>
        <end position="254"/>
    </location>
</feature>
<dbReference type="EMBL" id="VICG01000013">
    <property type="protein sequence ID" value="KAA8565782.1"/>
    <property type="molecule type" value="Genomic_DNA"/>
</dbReference>
<feature type="region of interest" description="Disordered" evidence="8">
    <location>
        <begin position="186"/>
        <end position="264"/>
    </location>
</feature>